<dbReference type="EMBL" id="CP012670">
    <property type="protein sequence ID" value="AUX24565.1"/>
    <property type="molecule type" value="Genomic_DNA"/>
</dbReference>
<dbReference type="RefSeq" id="WP_129350810.1">
    <property type="nucleotide sequence ID" value="NZ_CP012670.1"/>
</dbReference>
<gene>
    <name evidence="2" type="ORF">SOCEGT47_051030</name>
</gene>
<dbReference type="AlphaFoldDB" id="A0A4P2Q594"/>
<evidence type="ECO:0000256" key="1">
    <source>
        <dbReference type="SAM" id="MobiDB-lite"/>
    </source>
</evidence>
<organism evidence="2 3">
    <name type="scientific">Sorangium cellulosum</name>
    <name type="common">Polyangium cellulosum</name>
    <dbReference type="NCBI Taxonomy" id="56"/>
    <lineage>
        <taxon>Bacteria</taxon>
        <taxon>Pseudomonadati</taxon>
        <taxon>Myxococcota</taxon>
        <taxon>Polyangia</taxon>
        <taxon>Polyangiales</taxon>
        <taxon>Polyangiaceae</taxon>
        <taxon>Sorangium</taxon>
    </lineage>
</organism>
<feature type="region of interest" description="Disordered" evidence="1">
    <location>
        <begin position="1"/>
        <end position="44"/>
    </location>
</feature>
<protein>
    <submittedName>
        <fullName evidence="2">Uncharacterized protein</fullName>
    </submittedName>
</protein>
<proteinExistence type="predicted"/>
<dbReference type="OrthoDB" id="5509072at2"/>
<accession>A0A4P2Q594</accession>
<name>A0A4P2Q594_SORCE</name>
<reference evidence="2 3" key="1">
    <citation type="submission" date="2015-09" db="EMBL/GenBank/DDBJ databases">
        <title>Sorangium comparison.</title>
        <authorList>
            <person name="Zaburannyi N."/>
            <person name="Bunk B."/>
            <person name="Overmann J."/>
            <person name="Mueller R."/>
        </authorList>
    </citation>
    <scope>NUCLEOTIDE SEQUENCE [LARGE SCALE GENOMIC DNA]</scope>
    <source>
        <strain evidence="2 3">So ceGT47</strain>
    </source>
</reference>
<evidence type="ECO:0000313" key="3">
    <source>
        <dbReference type="Proteomes" id="UP000295781"/>
    </source>
</evidence>
<evidence type="ECO:0000313" key="2">
    <source>
        <dbReference type="EMBL" id="AUX24565.1"/>
    </source>
</evidence>
<dbReference type="Proteomes" id="UP000295781">
    <property type="component" value="Chromosome"/>
</dbReference>
<sequence length="135" mass="14987">MVAKSKSSEPAPQAQQKHPDELQRDLNPNHMAGQNIGAGPSTLDPQVKLASDIEELTRELQDFTADELREIPVLPAGARLLQDAVHVDLADPERRAFRATAQRTAGPEQHLVPKADVPHMVWNRLVRVSDPQRLQ</sequence>